<dbReference type="NCBIfam" id="TIGR03891">
    <property type="entry name" value="thiopep_ocin"/>
    <property type="match status" value="1"/>
</dbReference>
<sequence length="277" mass="30785">MTPSWRQLNVRFDDWDTVEHTAVTHLGPALTEASHAGLIEAWFFTRKAEQLHPDGHGVAAQGAPRPCWRVRIQGPDEDTVSEALALLHAHLPRATPVIYEPEVHAFGGATGMALAHTLFHQDSHHILTYLNHLDTAPRRVQRKELAMLLCSRLFRAAGQDWYEQGDIWARIAQNRRPIHELPPETVHALHPALRRLMTVDTAQLARDPTSGLAVAADWFTAFDDAGTQLARLAHEGVLERGLRAVLAHHALFAFNRFGLSPASQTLLAHTAATLVFD</sequence>
<gene>
    <name evidence="2" type="ORF">SAMN04487905_12041</name>
</gene>
<dbReference type="OrthoDB" id="4678170at2"/>
<dbReference type="Proteomes" id="UP000199497">
    <property type="component" value="Unassembled WGS sequence"/>
</dbReference>
<dbReference type="EMBL" id="FNJR01000020">
    <property type="protein sequence ID" value="SDP96471.1"/>
    <property type="molecule type" value="Genomic_DNA"/>
</dbReference>
<reference evidence="3" key="1">
    <citation type="submission" date="2016-10" db="EMBL/GenBank/DDBJ databases">
        <authorList>
            <person name="Varghese N."/>
            <person name="Submissions S."/>
        </authorList>
    </citation>
    <scope>NUCLEOTIDE SEQUENCE [LARGE SCALE GENOMIC DNA]</scope>
    <source>
        <strain evidence="3">DSM 46732</strain>
    </source>
</reference>
<evidence type="ECO:0000259" key="1">
    <source>
        <dbReference type="Pfam" id="PF14028"/>
    </source>
</evidence>
<proteinExistence type="predicted"/>
<evidence type="ECO:0000313" key="3">
    <source>
        <dbReference type="Proteomes" id="UP000199497"/>
    </source>
</evidence>
<accession>A0A1H0X0J1</accession>
<protein>
    <submittedName>
        <fullName evidence="2">Thiopeptide-type bacteriocin biosynthesis domain-containing protein</fullName>
    </submittedName>
</protein>
<keyword evidence="3" id="KW-1185">Reference proteome</keyword>
<evidence type="ECO:0000313" key="2">
    <source>
        <dbReference type="EMBL" id="SDP96471.1"/>
    </source>
</evidence>
<dbReference type="RefSeq" id="WP_092604588.1">
    <property type="nucleotide sequence ID" value="NZ_FNJR01000020.1"/>
</dbReference>
<feature type="domain" description="Thiopeptide-type bacteriocin biosynthesis" evidence="1">
    <location>
        <begin position="64"/>
        <end position="273"/>
    </location>
</feature>
<dbReference type="Pfam" id="PF14028">
    <property type="entry name" value="Lant_dehydr_C"/>
    <property type="match status" value="1"/>
</dbReference>
<organism evidence="2 3">
    <name type="scientific">Actinopolyspora xinjiangensis</name>
    <dbReference type="NCBI Taxonomy" id="405564"/>
    <lineage>
        <taxon>Bacteria</taxon>
        <taxon>Bacillati</taxon>
        <taxon>Actinomycetota</taxon>
        <taxon>Actinomycetes</taxon>
        <taxon>Actinopolysporales</taxon>
        <taxon>Actinopolysporaceae</taxon>
        <taxon>Actinopolyspora</taxon>
    </lineage>
</organism>
<dbReference type="InterPro" id="IPR023809">
    <property type="entry name" value="Thiopep_bacteriocin_synth_dom"/>
</dbReference>
<dbReference type="AlphaFoldDB" id="A0A1H0X0J1"/>
<dbReference type="STRING" id="405564.SAMN04487905_12041"/>
<name>A0A1H0X0J1_9ACTN</name>